<proteinExistence type="predicted"/>
<dbReference type="GO" id="GO:0005840">
    <property type="term" value="C:ribosome"/>
    <property type="evidence" value="ECO:0007669"/>
    <property type="project" value="UniProtKB-KW"/>
</dbReference>
<sequence length="113" mass="12266">MSIIKSKEESSVLTSVEKLCNLIGLAQRAGCLVSGEEQVIKAIQTQKAQLVFLASDAKSNLTKKITDKGKYYQIEVSTVLTTLQLSASVGKARKVLAITDAGFSKKMRTLMNE</sequence>
<organism evidence="2 3">
    <name type="scientific">Streptococcus hyointestinalis</name>
    <dbReference type="NCBI Taxonomy" id="1337"/>
    <lineage>
        <taxon>Bacteria</taxon>
        <taxon>Bacillati</taxon>
        <taxon>Bacillota</taxon>
        <taxon>Bacilli</taxon>
        <taxon>Lactobacillales</taxon>
        <taxon>Streptococcaceae</taxon>
        <taxon>Streptococcus</taxon>
    </lineage>
</organism>
<dbReference type="Pfam" id="PF01248">
    <property type="entry name" value="Ribosomal_L7Ae"/>
    <property type="match status" value="1"/>
</dbReference>
<accession>A0A380K5D9</accession>
<evidence type="ECO:0000259" key="1">
    <source>
        <dbReference type="Pfam" id="PF01248"/>
    </source>
</evidence>
<gene>
    <name evidence="2" type="ORF">NCTC12224_00738</name>
</gene>
<dbReference type="InterPro" id="IPR004038">
    <property type="entry name" value="Ribosomal_eL8/eL30/eS12/Gad45"/>
</dbReference>
<keyword evidence="3" id="KW-1185">Reference proteome</keyword>
<keyword evidence="2" id="KW-0687">Ribonucleoprotein</keyword>
<dbReference type="NCBIfam" id="NF005585">
    <property type="entry name" value="PRK07283.1"/>
    <property type="match status" value="1"/>
</dbReference>
<feature type="domain" description="Ribosomal protein eL8/eL30/eS12/Gadd45" evidence="1">
    <location>
        <begin position="21"/>
        <end position="107"/>
    </location>
</feature>
<evidence type="ECO:0000313" key="2">
    <source>
        <dbReference type="EMBL" id="SUN60169.1"/>
    </source>
</evidence>
<dbReference type="AlphaFoldDB" id="A0A380K5D9"/>
<dbReference type="EMBL" id="UHFN01000007">
    <property type="protein sequence ID" value="SUN60169.1"/>
    <property type="molecule type" value="Genomic_DNA"/>
</dbReference>
<dbReference type="Gene3D" id="3.30.1330.30">
    <property type="match status" value="1"/>
</dbReference>
<evidence type="ECO:0000313" key="3">
    <source>
        <dbReference type="Proteomes" id="UP000254924"/>
    </source>
</evidence>
<keyword evidence="2" id="KW-0689">Ribosomal protein</keyword>
<dbReference type="Proteomes" id="UP000254924">
    <property type="component" value="Unassembled WGS sequence"/>
</dbReference>
<name>A0A380K5D9_9STRE</name>
<dbReference type="SUPFAM" id="SSF55315">
    <property type="entry name" value="L30e-like"/>
    <property type="match status" value="1"/>
</dbReference>
<dbReference type="InterPro" id="IPR029064">
    <property type="entry name" value="Ribosomal_eL30-like_sf"/>
</dbReference>
<reference evidence="2 3" key="1">
    <citation type="submission" date="2018-06" db="EMBL/GenBank/DDBJ databases">
        <authorList>
            <consortium name="Pathogen Informatics"/>
            <person name="Doyle S."/>
        </authorList>
    </citation>
    <scope>NUCLEOTIDE SEQUENCE [LARGE SCALE GENOMIC DNA]</scope>
    <source>
        <strain evidence="2 3">NCTC12224</strain>
    </source>
</reference>
<protein>
    <submittedName>
        <fullName evidence="2">Ribosomal protein L7A family protein</fullName>
    </submittedName>
</protein>